<gene>
    <name evidence="4" type="ORF">ISF26_10765</name>
</gene>
<proteinExistence type="predicted"/>
<feature type="domain" description="Nudix hydrolase" evidence="3">
    <location>
        <begin position="73"/>
        <end position="205"/>
    </location>
</feature>
<dbReference type="InterPro" id="IPR000086">
    <property type="entry name" value="NUDIX_hydrolase_dom"/>
</dbReference>
<dbReference type="Gene3D" id="3.90.79.10">
    <property type="entry name" value="Nucleoside Triphosphate Pyrophosphohydrolase"/>
    <property type="match status" value="1"/>
</dbReference>
<sequence>MTFWYTVPVLPARSARNAASKPHHPHRIFESFMSSESLDSWQKLDSETLATNPYWSYRRDRFRTVGGNIGMYYYVQTPGSVLVVPLMDEKTVLMVRQYRYLRDCESLELPGGGRKIGQSTLAGAQNELREETGFRAALWQEVGGFNPCKGLTDEWCTVFVCRQLQSDPLQGEDPFEVTAAVPVAIADIPSRVADGEIWCGMTLAAWFLAARTLTN</sequence>
<keyword evidence="5" id="KW-1185">Reference proteome</keyword>
<organism evidence="4 5">
    <name type="scientific">Gloeobacter morelensis MG652769</name>
    <dbReference type="NCBI Taxonomy" id="2781736"/>
    <lineage>
        <taxon>Bacteria</taxon>
        <taxon>Bacillati</taxon>
        <taxon>Cyanobacteriota</taxon>
        <taxon>Cyanophyceae</taxon>
        <taxon>Gloeobacterales</taxon>
        <taxon>Gloeobacteraceae</taxon>
        <taxon>Gloeobacter</taxon>
        <taxon>Gloeobacter morelensis</taxon>
    </lineage>
</organism>
<name>A0ABY3PT30_9CYAN</name>
<dbReference type="CDD" id="cd24161">
    <property type="entry name" value="NUDIX_ADPRase_Ndx2"/>
    <property type="match status" value="1"/>
</dbReference>
<dbReference type="Pfam" id="PF00293">
    <property type="entry name" value="NUDIX"/>
    <property type="match status" value="1"/>
</dbReference>
<reference evidence="4 5" key="1">
    <citation type="journal article" date="2021" name="Genome Biol. Evol.">
        <title>Complete Genome Sequencing of a Novel Gloeobacter Species from a Waterfall Cave in Mexico.</title>
        <authorList>
            <person name="Saw J.H."/>
            <person name="Cardona T."/>
            <person name="Montejano G."/>
        </authorList>
    </citation>
    <scope>NUCLEOTIDE SEQUENCE [LARGE SCALE GENOMIC DNA]</scope>
    <source>
        <strain evidence="4">MG652769</strain>
    </source>
</reference>
<evidence type="ECO:0000256" key="1">
    <source>
        <dbReference type="ARBA" id="ARBA00001946"/>
    </source>
</evidence>
<dbReference type="InterPro" id="IPR015797">
    <property type="entry name" value="NUDIX_hydrolase-like_dom_sf"/>
</dbReference>
<keyword evidence="2 4" id="KW-0378">Hydrolase</keyword>
<dbReference type="GO" id="GO:0016787">
    <property type="term" value="F:hydrolase activity"/>
    <property type="evidence" value="ECO:0007669"/>
    <property type="project" value="UniProtKB-KW"/>
</dbReference>
<dbReference type="RefSeq" id="WP_230843920.1">
    <property type="nucleotide sequence ID" value="NZ_CP063845.1"/>
</dbReference>
<accession>A0ABY3PT30</accession>
<evidence type="ECO:0000313" key="5">
    <source>
        <dbReference type="Proteomes" id="UP001054846"/>
    </source>
</evidence>
<protein>
    <submittedName>
        <fullName evidence="4">NUDIX hydrolase</fullName>
    </submittedName>
</protein>
<evidence type="ECO:0000313" key="4">
    <source>
        <dbReference type="EMBL" id="UFP96652.1"/>
    </source>
</evidence>
<dbReference type="PANTHER" id="PTHR11839">
    <property type="entry name" value="UDP/ADP-SUGAR PYROPHOSPHATASE"/>
    <property type="match status" value="1"/>
</dbReference>
<dbReference type="PROSITE" id="PS51462">
    <property type="entry name" value="NUDIX"/>
    <property type="match status" value="1"/>
</dbReference>
<dbReference type="EMBL" id="CP063845">
    <property type="protein sequence ID" value="UFP96652.1"/>
    <property type="molecule type" value="Genomic_DNA"/>
</dbReference>
<dbReference type="PANTHER" id="PTHR11839:SF18">
    <property type="entry name" value="NUDIX HYDROLASE DOMAIN-CONTAINING PROTEIN"/>
    <property type="match status" value="1"/>
</dbReference>
<dbReference type="Proteomes" id="UP001054846">
    <property type="component" value="Chromosome"/>
</dbReference>
<evidence type="ECO:0000256" key="2">
    <source>
        <dbReference type="ARBA" id="ARBA00022801"/>
    </source>
</evidence>
<dbReference type="SUPFAM" id="SSF55811">
    <property type="entry name" value="Nudix"/>
    <property type="match status" value="1"/>
</dbReference>
<evidence type="ECO:0000259" key="3">
    <source>
        <dbReference type="PROSITE" id="PS51462"/>
    </source>
</evidence>
<comment type="cofactor">
    <cofactor evidence="1">
        <name>Mg(2+)</name>
        <dbReference type="ChEBI" id="CHEBI:18420"/>
    </cofactor>
</comment>